<reference evidence="1 2" key="1">
    <citation type="submission" date="2023-06" db="EMBL/GenBank/DDBJ databases">
        <title>Draft genome sequence of Novosphingobium sp. strain IK01.</title>
        <authorList>
            <person name="Hatamoto M."/>
            <person name="Ikarashi T."/>
            <person name="Yamaguchi T."/>
        </authorList>
    </citation>
    <scope>NUCLEOTIDE SEQUENCE [LARGE SCALE GENOMIC DNA]</scope>
    <source>
        <strain evidence="1 2">IK01</strain>
    </source>
</reference>
<gene>
    <name evidence="1" type="ORF">NUTIK01_14010</name>
</gene>
<keyword evidence="2" id="KW-1185">Reference proteome</keyword>
<dbReference type="EMBL" id="BTFW01000001">
    <property type="protein sequence ID" value="GMM60624.1"/>
    <property type="molecule type" value="Genomic_DNA"/>
</dbReference>
<organism evidence="1 2">
    <name type="scientific">Novosphingobium pituita</name>
    <dbReference type="NCBI Taxonomy" id="3056842"/>
    <lineage>
        <taxon>Bacteria</taxon>
        <taxon>Pseudomonadati</taxon>
        <taxon>Pseudomonadota</taxon>
        <taxon>Alphaproteobacteria</taxon>
        <taxon>Sphingomonadales</taxon>
        <taxon>Sphingomonadaceae</taxon>
        <taxon>Novosphingobium</taxon>
    </lineage>
</organism>
<proteinExistence type="predicted"/>
<protein>
    <submittedName>
        <fullName evidence="1">Uncharacterized protein</fullName>
    </submittedName>
</protein>
<name>A0ABQ6P5T9_9SPHN</name>
<comment type="caution">
    <text evidence="1">The sequence shown here is derived from an EMBL/GenBank/DDBJ whole genome shotgun (WGS) entry which is preliminary data.</text>
</comment>
<dbReference type="Proteomes" id="UP001187221">
    <property type="component" value="Unassembled WGS sequence"/>
</dbReference>
<evidence type="ECO:0000313" key="2">
    <source>
        <dbReference type="Proteomes" id="UP001187221"/>
    </source>
</evidence>
<sequence length="76" mass="8310">MELLHVRVVAAFRQDLGNHAALFGDAQATFGAKGFEVDHAVHTCLVKRMGRRPIQDFDGVVNRVASVKPINLVKGL</sequence>
<accession>A0ABQ6P5T9</accession>
<evidence type="ECO:0000313" key="1">
    <source>
        <dbReference type="EMBL" id="GMM60624.1"/>
    </source>
</evidence>